<keyword evidence="2" id="KW-0808">Transferase</keyword>
<keyword evidence="3" id="KW-1185">Reference proteome</keyword>
<dbReference type="EMBL" id="BAABDD010000022">
    <property type="protein sequence ID" value="GAA3756074.1"/>
    <property type="molecule type" value="Genomic_DNA"/>
</dbReference>
<dbReference type="InterPro" id="IPR015424">
    <property type="entry name" value="PyrdxlP-dep_Trfase"/>
</dbReference>
<dbReference type="InterPro" id="IPR000192">
    <property type="entry name" value="Aminotrans_V_dom"/>
</dbReference>
<proteinExistence type="predicted"/>
<evidence type="ECO:0000313" key="2">
    <source>
        <dbReference type="EMBL" id="GAA3756074.1"/>
    </source>
</evidence>
<dbReference type="InterPro" id="IPR015421">
    <property type="entry name" value="PyrdxlP-dep_Trfase_major"/>
</dbReference>
<dbReference type="PANTHER" id="PTHR14237">
    <property type="entry name" value="MOLYBDOPTERIN COFACTOR SULFURASE MOSC"/>
    <property type="match status" value="1"/>
</dbReference>
<dbReference type="SUPFAM" id="SSF53383">
    <property type="entry name" value="PLP-dependent transferases"/>
    <property type="match status" value="1"/>
</dbReference>
<dbReference type="GO" id="GO:0008483">
    <property type="term" value="F:transaminase activity"/>
    <property type="evidence" value="ECO:0007669"/>
    <property type="project" value="UniProtKB-KW"/>
</dbReference>
<dbReference type="Pfam" id="PF00266">
    <property type="entry name" value="Aminotran_5"/>
    <property type="match status" value="1"/>
</dbReference>
<dbReference type="PANTHER" id="PTHR14237:SF19">
    <property type="entry name" value="MITOCHONDRIAL AMIDOXIME REDUCING COMPONENT 1"/>
    <property type="match status" value="1"/>
</dbReference>
<accession>A0ABP7G5Z5</accession>
<gene>
    <name evidence="2" type="ORF">GCM10022402_38200</name>
</gene>
<protein>
    <submittedName>
        <fullName evidence="2">Aminotransferase class V-fold PLP-dependent enzyme</fullName>
    </submittedName>
</protein>
<evidence type="ECO:0000313" key="3">
    <source>
        <dbReference type="Proteomes" id="UP001500908"/>
    </source>
</evidence>
<keyword evidence="2" id="KW-0032">Aminotransferase</keyword>
<dbReference type="Gene3D" id="3.90.1150.10">
    <property type="entry name" value="Aspartate Aminotransferase, domain 1"/>
    <property type="match status" value="1"/>
</dbReference>
<comment type="caution">
    <text evidence="2">The sequence shown here is derived from an EMBL/GenBank/DDBJ whole genome shotgun (WGS) entry which is preliminary data.</text>
</comment>
<evidence type="ECO:0000259" key="1">
    <source>
        <dbReference type="Pfam" id="PF00266"/>
    </source>
</evidence>
<name>A0ABP7G5Z5_9ACTN</name>
<dbReference type="Proteomes" id="UP001500908">
    <property type="component" value="Unassembled WGS sequence"/>
</dbReference>
<feature type="domain" description="Aminotransferase class V" evidence="1">
    <location>
        <begin position="50"/>
        <end position="476"/>
    </location>
</feature>
<dbReference type="RefSeq" id="WP_344974143.1">
    <property type="nucleotide sequence ID" value="NZ_BAABDD010000022.1"/>
</dbReference>
<reference evidence="3" key="1">
    <citation type="journal article" date="2019" name="Int. J. Syst. Evol. Microbiol.">
        <title>The Global Catalogue of Microorganisms (GCM) 10K type strain sequencing project: providing services to taxonomists for standard genome sequencing and annotation.</title>
        <authorList>
            <consortium name="The Broad Institute Genomics Platform"/>
            <consortium name="The Broad Institute Genome Sequencing Center for Infectious Disease"/>
            <person name="Wu L."/>
            <person name="Ma J."/>
        </authorList>
    </citation>
    <scope>NUCLEOTIDE SEQUENCE [LARGE SCALE GENOMIC DNA]</scope>
    <source>
        <strain evidence="3">JCM 17137</strain>
    </source>
</reference>
<organism evidence="2 3">
    <name type="scientific">Salinactinospora qingdaonensis</name>
    <dbReference type="NCBI Taxonomy" id="702744"/>
    <lineage>
        <taxon>Bacteria</taxon>
        <taxon>Bacillati</taxon>
        <taxon>Actinomycetota</taxon>
        <taxon>Actinomycetes</taxon>
        <taxon>Streptosporangiales</taxon>
        <taxon>Nocardiopsidaceae</taxon>
        <taxon>Salinactinospora</taxon>
    </lineage>
</organism>
<dbReference type="Gene3D" id="3.40.640.10">
    <property type="entry name" value="Type I PLP-dependent aspartate aminotransferase-like (Major domain)"/>
    <property type="match status" value="1"/>
</dbReference>
<sequence>MGEVPAVSAPLPSVPRQSAFLHDYPEYADTLHLDEVRATEYAYLDHGGHVYLDYTGAGLAAHRQLQHHVQRLERGCFGNPHSASPSSQASTQLVESARAAVLARFNASPQEYTAIFTPNATGACRLVGEAYPFRPGRRFAQLVDNHNSVNGIREFARSRGATLDTVGIAGSDLRADPTEVEEVLRRSRPWLPSLRGRKRAGGRVGLFAYPAQSNFTGVQHSLDWIESAHEYGWDVLLDAAAFAPANRLDLSEVKPDFVPVSWYKVCGYPTGLGCLVARRQALARLERPWFSGGTITAASVLGDWHRLAGDEAGFEDGTVNFLSIPDIEAGLGWLDEIGVDPVHTRVRCLTGWLIDHLTAARHSTGMPLVRLYGPATTRARGGTVAFNFLDPRGRVIDERVVARDAAAHRISLRTGCFCNPGAGEAAFNLDPVALADPGAERPFPLEDYLGRLGLPSGGAIRVSLGLVSNFADVARFLEFAVTTYLDQTPDERDLPARSGC</sequence>
<dbReference type="InterPro" id="IPR015422">
    <property type="entry name" value="PyrdxlP-dep_Trfase_small"/>
</dbReference>